<reference evidence="6" key="2">
    <citation type="journal article" date="2023" name="IMA Fungus">
        <title>Comparative genomic study of the Penicillium genus elucidates a diverse pangenome and 15 lateral gene transfer events.</title>
        <authorList>
            <person name="Petersen C."/>
            <person name="Sorensen T."/>
            <person name="Nielsen M.R."/>
            <person name="Sondergaard T.E."/>
            <person name="Sorensen J.L."/>
            <person name="Fitzpatrick D.A."/>
            <person name="Frisvad J.C."/>
            <person name="Nielsen K.L."/>
        </authorList>
    </citation>
    <scope>NUCLEOTIDE SEQUENCE</scope>
    <source>
        <strain evidence="6">IBT 30728</strain>
    </source>
</reference>
<dbReference type="SUPFAM" id="SSF53254">
    <property type="entry name" value="Phosphoglycerate mutase-like"/>
    <property type="match status" value="1"/>
</dbReference>
<dbReference type="RefSeq" id="XP_056790415.1">
    <property type="nucleotide sequence ID" value="XM_056935221.1"/>
</dbReference>
<keyword evidence="7" id="KW-1185">Reference proteome</keyword>
<feature type="chain" id="PRO_5040899865" description="3-phytase" evidence="5">
    <location>
        <begin position="16"/>
        <end position="522"/>
    </location>
</feature>
<feature type="active site" description="Nucleophile" evidence="3">
    <location>
        <position position="74"/>
    </location>
</feature>
<evidence type="ECO:0000313" key="6">
    <source>
        <dbReference type="EMBL" id="KAJ5485631.1"/>
    </source>
</evidence>
<dbReference type="PANTHER" id="PTHR20963">
    <property type="entry name" value="MULTIPLE INOSITOL POLYPHOSPHATE PHOSPHATASE-RELATED"/>
    <property type="match status" value="1"/>
</dbReference>
<evidence type="ECO:0000256" key="3">
    <source>
        <dbReference type="PIRSR" id="PIRSR000894-1"/>
    </source>
</evidence>
<sequence length="522" mass="57567">MKVLMGASLATVAMAASSSKVAASAPTGAEYASGFDMTRSWGNLSPYKDTNTFGIPKGMPRGCELSQVHVLHRHAERYPTNYPLDGKGMQDFAAKLSNYSKAHSGKPVGSGPLKFLNSWEYVLGADILMETGAATEATSGAKFWIKYGRLLYRPDRENVAAWNSSLNVYVNGTERPQPVIRTTSQARILESARWWLSGFFGNSGANSSYEQYDLVIIPEVDPFNNTLASYDSCPGDSTEGDEAAKTFIARYTKHAQSRLSSYLPRDFNLTAMNVLAMQNLCAYEYTSLGGSSFCSLFTEQEWEDFAYNLDIQFYGDYFFGSPTGRAQGIGYVLELAARLEQRLITSSDTSINYTYDNNLAQFPLDQPFYLDMSHDDIIVSVMAALGLDYFKYGPHGLPADRDHAPSNLTFSLSNITPFGARLFSEIWTCPSHNSIDELDPIIYQNPRLNSSSETKDYIRFVLNSAPLPLRGLAGCEKSKNGFCPVETFLKVIPGLKETAQYKKACFGNYTTGSQVGNGVPDS</sequence>
<organism evidence="6 7">
    <name type="scientific">Penicillium diatomitis</name>
    <dbReference type="NCBI Taxonomy" id="2819901"/>
    <lineage>
        <taxon>Eukaryota</taxon>
        <taxon>Fungi</taxon>
        <taxon>Dikarya</taxon>
        <taxon>Ascomycota</taxon>
        <taxon>Pezizomycotina</taxon>
        <taxon>Eurotiomycetes</taxon>
        <taxon>Eurotiomycetidae</taxon>
        <taxon>Eurotiales</taxon>
        <taxon>Aspergillaceae</taxon>
        <taxon>Penicillium</taxon>
    </lineage>
</organism>
<protein>
    <recommendedName>
        <fullName evidence="8">3-phytase</fullName>
    </recommendedName>
</protein>
<dbReference type="EMBL" id="JAPWDQ010000005">
    <property type="protein sequence ID" value="KAJ5485631.1"/>
    <property type="molecule type" value="Genomic_DNA"/>
</dbReference>
<dbReference type="Proteomes" id="UP001148312">
    <property type="component" value="Unassembled WGS sequence"/>
</dbReference>
<dbReference type="GeneID" id="81625470"/>
<dbReference type="GO" id="GO:0003993">
    <property type="term" value="F:acid phosphatase activity"/>
    <property type="evidence" value="ECO:0007669"/>
    <property type="project" value="TreeGrafter"/>
</dbReference>
<dbReference type="PANTHER" id="PTHR20963:SF43">
    <property type="entry name" value="PUTATIVE (AFU_ORTHOLOGUE AFUA_7G01240)-RELATED"/>
    <property type="match status" value="1"/>
</dbReference>
<dbReference type="PIRSF" id="PIRSF000894">
    <property type="entry name" value="Acid_phosphatase"/>
    <property type="match status" value="1"/>
</dbReference>
<keyword evidence="1" id="KW-0378">Hydrolase</keyword>
<evidence type="ECO:0000256" key="2">
    <source>
        <dbReference type="ARBA" id="ARBA00023180"/>
    </source>
</evidence>
<reference evidence="6" key="1">
    <citation type="submission" date="2022-12" db="EMBL/GenBank/DDBJ databases">
        <authorList>
            <person name="Petersen C."/>
        </authorList>
    </citation>
    <scope>NUCLEOTIDE SEQUENCE</scope>
    <source>
        <strain evidence="6">IBT 30728</strain>
    </source>
</reference>
<dbReference type="AlphaFoldDB" id="A0A9W9X7R4"/>
<gene>
    <name evidence="6" type="ORF">N7539_005619</name>
</gene>
<dbReference type="Pfam" id="PF00328">
    <property type="entry name" value="His_Phos_2"/>
    <property type="match status" value="1"/>
</dbReference>
<evidence type="ECO:0000313" key="7">
    <source>
        <dbReference type="Proteomes" id="UP001148312"/>
    </source>
</evidence>
<dbReference type="Gene3D" id="3.40.50.1240">
    <property type="entry name" value="Phosphoglycerate mutase-like"/>
    <property type="match status" value="1"/>
</dbReference>
<comment type="caution">
    <text evidence="6">The sequence shown here is derived from an EMBL/GenBank/DDBJ whole genome shotgun (WGS) entry which is preliminary data.</text>
</comment>
<dbReference type="FunFam" id="3.40.50.1240:FF:000045">
    <property type="entry name" value="Extracellular phytase, putative"/>
    <property type="match status" value="1"/>
</dbReference>
<dbReference type="InterPro" id="IPR029033">
    <property type="entry name" value="His_PPase_superfam"/>
</dbReference>
<accession>A0A9W9X7R4</accession>
<keyword evidence="2" id="KW-0325">Glycoprotein</keyword>
<proteinExistence type="predicted"/>
<feature type="active site" description="Proton donor" evidence="3">
    <location>
        <position position="375"/>
    </location>
</feature>
<name>A0A9W9X7R4_9EURO</name>
<keyword evidence="4" id="KW-1015">Disulfide bond</keyword>
<feature type="disulfide bond" evidence="4">
    <location>
        <begin position="63"/>
        <end position="429"/>
    </location>
</feature>
<evidence type="ECO:0000256" key="1">
    <source>
        <dbReference type="ARBA" id="ARBA00022801"/>
    </source>
</evidence>
<dbReference type="CDD" id="cd07061">
    <property type="entry name" value="HP_HAP_like"/>
    <property type="match status" value="1"/>
</dbReference>
<dbReference type="InterPro" id="IPR000560">
    <property type="entry name" value="His_Pase_clade-2"/>
</dbReference>
<dbReference type="InterPro" id="IPR016274">
    <property type="entry name" value="Histidine_acid_Pase_euk"/>
</dbReference>
<evidence type="ECO:0000256" key="4">
    <source>
        <dbReference type="PIRSR" id="PIRSR000894-2"/>
    </source>
</evidence>
<feature type="disulfide bond" evidence="4">
    <location>
        <begin position="281"/>
        <end position="294"/>
    </location>
</feature>
<evidence type="ECO:0000256" key="5">
    <source>
        <dbReference type="SAM" id="SignalP"/>
    </source>
</evidence>
<evidence type="ECO:0008006" key="8">
    <source>
        <dbReference type="Google" id="ProtNLM"/>
    </source>
</evidence>
<keyword evidence="5" id="KW-0732">Signal</keyword>
<feature type="signal peptide" evidence="5">
    <location>
        <begin position="1"/>
        <end position="15"/>
    </location>
</feature>